<dbReference type="Proteomes" id="UP000595437">
    <property type="component" value="Chromosome 10"/>
</dbReference>
<feature type="transmembrane region" description="Helical" evidence="1">
    <location>
        <begin position="43"/>
        <end position="72"/>
    </location>
</feature>
<protein>
    <submittedName>
        <fullName evidence="2">Receptor expression-enhancing protein</fullName>
    </submittedName>
</protein>
<organism evidence="2 3">
    <name type="scientific">Caligus rogercresseyi</name>
    <name type="common">Sea louse</name>
    <dbReference type="NCBI Taxonomy" id="217165"/>
    <lineage>
        <taxon>Eukaryota</taxon>
        <taxon>Metazoa</taxon>
        <taxon>Ecdysozoa</taxon>
        <taxon>Arthropoda</taxon>
        <taxon>Crustacea</taxon>
        <taxon>Multicrustacea</taxon>
        <taxon>Hexanauplia</taxon>
        <taxon>Copepoda</taxon>
        <taxon>Siphonostomatoida</taxon>
        <taxon>Caligidae</taxon>
        <taxon>Caligus</taxon>
    </lineage>
</organism>
<evidence type="ECO:0000313" key="3">
    <source>
        <dbReference type="Proteomes" id="UP000595437"/>
    </source>
</evidence>
<keyword evidence="3" id="KW-1185">Reference proteome</keyword>
<dbReference type="AlphaFoldDB" id="A0A7T8H062"/>
<dbReference type="EMBL" id="CP045899">
    <property type="protein sequence ID" value="QQP40998.1"/>
    <property type="molecule type" value="Genomic_DNA"/>
</dbReference>
<sequence length="93" mass="10215">MGALREGFLVAVKKVEDASEEPGLLKDKLILLESKTKLKKKTLIYIALGSVALFMSFGYGARLLFLILGCLLPGFRSIMAMESGKPEEALPWL</sequence>
<keyword evidence="1" id="KW-1133">Transmembrane helix</keyword>
<evidence type="ECO:0000313" key="2">
    <source>
        <dbReference type="EMBL" id="QQP40998.1"/>
    </source>
</evidence>
<name>A0A7T8H062_CALRO</name>
<reference evidence="3" key="1">
    <citation type="submission" date="2021-01" db="EMBL/GenBank/DDBJ databases">
        <title>Caligus Genome Assembly.</title>
        <authorList>
            <person name="Gallardo-Escarate C."/>
        </authorList>
    </citation>
    <scope>NUCLEOTIDE SEQUENCE [LARGE SCALE GENOMIC DNA]</scope>
</reference>
<accession>A0A7T8H062</accession>
<gene>
    <name evidence="2" type="ORF">FKW44_015242</name>
</gene>
<proteinExistence type="predicted"/>
<evidence type="ECO:0000256" key="1">
    <source>
        <dbReference type="SAM" id="Phobius"/>
    </source>
</evidence>
<keyword evidence="2" id="KW-0675">Receptor</keyword>
<feature type="non-terminal residue" evidence="2">
    <location>
        <position position="93"/>
    </location>
</feature>
<keyword evidence="1" id="KW-0472">Membrane</keyword>
<keyword evidence="1" id="KW-0812">Transmembrane</keyword>